<organism evidence="2 3">
    <name type="scientific">Crotalus adamanteus</name>
    <name type="common">Eastern diamondback rattlesnake</name>
    <dbReference type="NCBI Taxonomy" id="8729"/>
    <lineage>
        <taxon>Eukaryota</taxon>
        <taxon>Metazoa</taxon>
        <taxon>Chordata</taxon>
        <taxon>Craniata</taxon>
        <taxon>Vertebrata</taxon>
        <taxon>Euteleostomi</taxon>
        <taxon>Lepidosauria</taxon>
        <taxon>Squamata</taxon>
        <taxon>Bifurcata</taxon>
        <taxon>Unidentata</taxon>
        <taxon>Episquamata</taxon>
        <taxon>Toxicofera</taxon>
        <taxon>Serpentes</taxon>
        <taxon>Colubroidea</taxon>
        <taxon>Viperidae</taxon>
        <taxon>Crotalinae</taxon>
        <taxon>Crotalus</taxon>
    </lineage>
</organism>
<evidence type="ECO:0000256" key="1">
    <source>
        <dbReference type="SAM" id="MobiDB-lite"/>
    </source>
</evidence>
<comment type="caution">
    <text evidence="2">The sequence shown here is derived from an EMBL/GenBank/DDBJ whole genome shotgun (WGS) entry which is preliminary data.</text>
</comment>
<feature type="region of interest" description="Disordered" evidence="1">
    <location>
        <begin position="88"/>
        <end position="114"/>
    </location>
</feature>
<name>A0AAW1AY77_CROAD</name>
<evidence type="ECO:0000313" key="2">
    <source>
        <dbReference type="EMBL" id="KAK9394702.1"/>
    </source>
</evidence>
<dbReference type="AlphaFoldDB" id="A0AAW1AY77"/>
<keyword evidence="3" id="KW-1185">Reference proteome</keyword>
<reference evidence="2 3" key="1">
    <citation type="journal article" date="2024" name="Proc. Natl. Acad. Sci. U.S.A.">
        <title>The genetic regulatory architecture and epigenomic basis for age-related changes in rattlesnake venom.</title>
        <authorList>
            <person name="Hogan M.P."/>
            <person name="Holding M.L."/>
            <person name="Nystrom G.S."/>
            <person name="Colston T.J."/>
            <person name="Bartlett D.A."/>
            <person name="Mason A.J."/>
            <person name="Ellsworth S.A."/>
            <person name="Rautsaw R.M."/>
            <person name="Lawrence K.C."/>
            <person name="Strickland J.L."/>
            <person name="He B."/>
            <person name="Fraser P."/>
            <person name="Margres M.J."/>
            <person name="Gilbert D.M."/>
            <person name="Gibbs H.L."/>
            <person name="Parkinson C.L."/>
            <person name="Rokyta D.R."/>
        </authorList>
    </citation>
    <scope>NUCLEOTIDE SEQUENCE [LARGE SCALE GENOMIC DNA]</scope>
    <source>
        <strain evidence="2">DRR0105</strain>
    </source>
</reference>
<sequence>MATWLGEEEEESMAERKNATIKDGIASVCQPIGLENGANSPAEWFPRSQGPGLRPPNSEVDNSERNFRVNLHCKYGRPRCGALLELSQREGDPAMERSFAAKADEKRREGDGQA</sequence>
<proteinExistence type="predicted"/>
<accession>A0AAW1AY77</accession>
<protein>
    <submittedName>
        <fullName evidence="2">Uncharacterized protein</fullName>
    </submittedName>
</protein>
<dbReference type="EMBL" id="JAOTOJ010000011">
    <property type="protein sequence ID" value="KAK9394702.1"/>
    <property type="molecule type" value="Genomic_DNA"/>
</dbReference>
<feature type="region of interest" description="Disordered" evidence="1">
    <location>
        <begin position="33"/>
        <end position="63"/>
    </location>
</feature>
<evidence type="ECO:0000313" key="3">
    <source>
        <dbReference type="Proteomes" id="UP001474421"/>
    </source>
</evidence>
<feature type="compositionally biased region" description="Basic and acidic residues" evidence="1">
    <location>
        <begin position="102"/>
        <end position="114"/>
    </location>
</feature>
<gene>
    <name evidence="2" type="ORF">NXF25_015230</name>
</gene>
<dbReference type="Proteomes" id="UP001474421">
    <property type="component" value="Unassembled WGS sequence"/>
</dbReference>